<evidence type="ECO:0000256" key="2">
    <source>
        <dbReference type="ARBA" id="ARBA00022801"/>
    </source>
</evidence>
<dbReference type="PIRSF" id="PIRSF003230">
    <property type="entry name" value="YbgC"/>
    <property type="match status" value="1"/>
</dbReference>
<sequence>MYTSTTQIRVRYAETDQMGVVYYGNYAQYFEVGRVEAIRALGFSYKKIEEQGIMLPVTELNIKYIRPAKYDELLTINTSIRNLPKDHKIVFDVEIFNEQQKLLTVGKVTLFFLKKGNWSKTQMPGEMYSALLPYFAEDKDGLIK</sequence>
<organism evidence="4 5">
    <name type="scientific">Haoranjiania flava</name>
    <dbReference type="NCBI Taxonomy" id="1856322"/>
    <lineage>
        <taxon>Bacteria</taxon>
        <taxon>Pseudomonadati</taxon>
        <taxon>Bacteroidota</taxon>
        <taxon>Chitinophagia</taxon>
        <taxon>Chitinophagales</taxon>
        <taxon>Chitinophagaceae</taxon>
        <taxon>Haoranjiania</taxon>
    </lineage>
</organism>
<evidence type="ECO:0000313" key="4">
    <source>
        <dbReference type="EMBL" id="MCU7692992.1"/>
    </source>
</evidence>
<gene>
    <name evidence="4" type="ORF">OD355_00520</name>
</gene>
<dbReference type="GO" id="GO:0047617">
    <property type="term" value="F:fatty acyl-CoA hydrolase activity"/>
    <property type="evidence" value="ECO:0007669"/>
    <property type="project" value="TreeGrafter"/>
</dbReference>
<dbReference type="InterPro" id="IPR050563">
    <property type="entry name" value="4-hydroxybenzoyl-CoA_TE"/>
</dbReference>
<reference evidence="4" key="1">
    <citation type="submission" date="2022-10" db="EMBL/GenBank/DDBJ databases">
        <authorList>
            <person name="Kim H.S."/>
            <person name="Kim J.-S."/>
            <person name="Suh M.K."/>
            <person name="Eom M.K."/>
            <person name="Lee J.-S."/>
        </authorList>
    </citation>
    <scope>NUCLEOTIDE SEQUENCE</scope>
    <source>
        <strain evidence="4">LIP-5</strain>
    </source>
</reference>
<dbReference type="EMBL" id="JAOTPL010000001">
    <property type="protein sequence ID" value="MCU7692992.1"/>
    <property type="molecule type" value="Genomic_DNA"/>
</dbReference>
<evidence type="ECO:0000259" key="3">
    <source>
        <dbReference type="Pfam" id="PF03061"/>
    </source>
</evidence>
<evidence type="ECO:0000313" key="5">
    <source>
        <dbReference type="Proteomes" id="UP001209317"/>
    </source>
</evidence>
<dbReference type="PANTHER" id="PTHR31793:SF27">
    <property type="entry name" value="NOVEL THIOESTERASE SUPERFAMILY DOMAIN AND SAPOSIN A-TYPE DOMAIN CONTAINING PROTEIN (0610012H03RIK)"/>
    <property type="match status" value="1"/>
</dbReference>
<dbReference type="InterPro" id="IPR029069">
    <property type="entry name" value="HotDog_dom_sf"/>
</dbReference>
<keyword evidence="5" id="KW-1185">Reference proteome</keyword>
<dbReference type="PANTHER" id="PTHR31793">
    <property type="entry name" value="4-HYDROXYBENZOYL-COA THIOESTERASE FAMILY MEMBER"/>
    <property type="match status" value="1"/>
</dbReference>
<keyword evidence="2" id="KW-0378">Hydrolase</keyword>
<dbReference type="AlphaFoldDB" id="A0AAE3IJ20"/>
<comment type="caution">
    <text evidence="4">The sequence shown here is derived from an EMBL/GenBank/DDBJ whole genome shotgun (WGS) entry which is preliminary data.</text>
</comment>
<comment type="similarity">
    <text evidence="1">Belongs to the 4-hydroxybenzoyl-CoA thioesterase family.</text>
</comment>
<dbReference type="NCBIfam" id="TIGR00051">
    <property type="entry name" value="YbgC/FadM family acyl-CoA thioesterase"/>
    <property type="match status" value="1"/>
</dbReference>
<dbReference type="InterPro" id="IPR006684">
    <property type="entry name" value="YbgC/YbaW"/>
</dbReference>
<name>A0AAE3IJ20_9BACT</name>
<accession>A0AAE3IJ20</accession>
<proteinExistence type="inferred from homology"/>
<dbReference type="Proteomes" id="UP001209317">
    <property type="component" value="Unassembled WGS sequence"/>
</dbReference>
<protein>
    <submittedName>
        <fullName evidence="4">Acyl-CoA thioesterase</fullName>
    </submittedName>
</protein>
<dbReference type="SUPFAM" id="SSF54637">
    <property type="entry name" value="Thioesterase/thiol ester dehydrase-isomerase"/>
    <property type="match status" value="1"/>
</dbReference>
<dbReference type="Pfam" id="PF03061">
    <property type="entry name" value="4HBT"/>
    <property type="match status" value="1"/>
</dbReference>
<feature type="domain" description="Thioesterase" evidence="3">
    <location>
        <begin position="18"/>
        <end position="102"/>
    </location>
</feature>
<dbReference type="CDD" id="cd00586">
    <property type="entry name" value="4HBT"/>
    <property type="match status" value="1"/>
</dbReference>
<dbReference type="RefSeq" id="WP_263036480.1">
    <property type="nucleotide sequence ID" value="NZ_JAOTPL010000001.1"/>
</dbReference>
<dbReference type="Gene3D" id="3.10.129.10">
    <property type="entry name" value="Hotdog Thioesterase"/>
    <property type="match status" value="1"/>
</dbReference>
<evidence type="ECO:0000256" key="1">
    <source>
        <dbReference type="ARBA" id="ARBA00005953"/>
    </source>
</evidence>
<dbReference type="InterPro" id="IPR006683">
    <property type="entry name" value="Thioestr_dom"/>
</dbReference>